<keyword evidence="10" id="KW-0868">Chloride</keyword>
<keyword evidence="6" id="KW-0406">Ion transport</keyword>
<dbReference type="Proteomes" id="UP000472263">
    <property type="component" value="Chromosome 7"/>
</dbReference>
<reference evidence="13" key="3">
    <citation type="submission" date="2025-09" db="UniProtKB">
        <authorList>
            <consortium name="Ensembl"/>
        </authorList>
    </citation>
    <scope>IDENTIFICATION</scope>
</reference>
<evidence type="ECO:0000313" key="13">
    <source>
        <dbReference type="Ensembl" id="ENSMMDP00005052349.1"/>
    </source>
</evidence>
<evidence type="ECO:0000256" key="11">
    <source>
        <dbReference type="SAM" id="MobiDB-lite"/>
    </source>
</evidence>
<keyword evidence="8 12" id="KW-0472">Membrane</keyword>
<comment type="subcellular location">
    <subcellularLocation>
        <location evidence="1">Membrane</location>
        <topology evidence="1">Multi-pass membrane protein</topology>
    </subcellularLocation>
</comment>
<name>A0A668ATM1_9TELE</name>
<feature type="transmembrane region" description="Helical" evidence="12">
    <location>
        <begin position="67"/>
        <end position="86"/>
    </location>
</feature>
<evidence type="ECO:0000256" key="2">
    <source>
        <dbReference type="ARBA" id="ARBA00022448"/>
    </source>
</evidence>
<sequence length="683" mass="73359">MKRLDEAPENESRGAMSCERENQWETSRNDGPLLDQQWKPCQRSRAFVKVCLLKLRCVLVSVCGMEWYGYAALGVVTAFLSFLMDLSVAKLLRAQQWLYVRLEGHGLLQFLCWTLYPASLCALASSFSHSVCPFSTGSGVPEVRAMLAGVEMPHYLSLTNMFAKFLGLICTLAAGSTVFLGKVGPFVHLSTMVGAYLSHLCTLIQGNKEDKASGKMLVTAAAVGVASCFGAPISGVLFSVEVMCSHFALRDYCPCFFSAACGALTFRLFSVWSGDGETLQALFKTKFSEALPFYPLEILVFALLGLLCGAVSCCYLFCHRWILNFTKTNPFLTKMLTTEKGLYSGVVVFLLASLTFPHSAGRYMASEYTMKQLLTSLLDSRQWGSPAHNASVGQEPEPWSEWGASGSPVFVSLTVFLLMKLWMTVAACTLPLPAGYVMPVFIYGAAVGRLVGEGLAYVSSTGGNPGQQWASVNPGGYALAGAAAFSGAVTHTLSPALLALELTGQFSYAAPILLATLLANALARSGSRPSFYDALSVSKRLPHLPSLLKACPRLSSAPIGPLLNPKAALLHKAAGPAELLHVANASTDPEIPVVDSLACVSENASWSKYISVLLQAPAKHLDEACCLHATSVLLSPHSTVQEAHGVLSLLGAQTVFVADRGRLAGLVTWSEMKRILEELAKEI</sequence>
<feature type="compositionally biased region" description="Basic and acidic residues" evidence="11">
    <location>
        <begin position="1"/>
        <end position="23"/>
    </location>
</feature>
<feature type="transmembrane region" description="Helical" evidence="12">
    <location>
        <begin position="341"/>
        <end position="360"/>
    </location>
</feature>
<evidence type="ECO:0000256" key="12">
    <source>
        <dbReference type="SAM" id="Phobius"/>
    </source>
</evidence>
<keyword evidence="4" id="KW-0677">Repeat</keyword>
<keyword evidence="7" id="KW-0129">CBS domain</keyword>
<keyword evidence="5 12" id="KW-1133">Transmembrane helix</keyword>
<dbReference type="Pfam" id="PF00654">
    <property type="entry name" value="Voltage_CLC"/>
    <property type="match status" value="1"/>
</dbReference>
<dbReference type="InterPro" id="IPR046342">
    <property type="entry name" value="CBS_dom_sf"/>
</dbReference>
<feature type="transmembrane region" description="Helical" evidence="12">
    <location>
        <begin position="293"/>
        <end position="318"/>
    </location>
</feature>
<proteinExistence type="predicted"/>
<dbReference type="GeneTree" id="ENSGT00940000164106"/>
<evidence type="ECO:0000256" key="5">
    <source>
        <dbReference type="ARBA" id="ARBA00022989"/>
    </source>
</evidence>
<dbReference type="PRINTS" id="PR00762">
    <property type="entry name" value="CLCHANNEL"/>
</dbReference>
<protein>
    <submittedName>
        <fullName evidence="13">Chloride channel K</fullName>
    </submittedName>
</protein>
<dbReference type="FunFam" id="1.10.3080.10:FF:000012">
    <property type="entry name" value="Chloride channel K"/>
    <property type="match status" value="1"/>
</dbReference>
<evidence type="ECO:0000313" key="14">
    <source>
        <dbReference type="Proteomes" id="UP000472263"/>
    </source>
</evidence>
<dbReference type="Gene3D" id="3.10.580.10">
    <property type="entry name" value="CBS-domain"/>
    <property type="match status" value="1"/>
</dbReference>
<dbReference type="AlphaFoldDB" id="A0A668ATM1"/>
<keyword evidence="2" id="KW-0813">Transport</keyword>
<reference evidence="13" key="2">
    <citation type="submission" date="2025-08" db="UniProtKB">
        <authorList>
            <consortium name="Ensembl"/>
        </authorList>
    </citation>
    <scope>IDENTIFICATION</scope>
</reference>
<dbReference type="PANTHER" id="PTHR45720">
    <property type="entry name" value="CHLORIDE CHANNEL PROTEIN 2"/>
    <property type="match status" value="1"/>
</dbReference>
<evidence type="ECO:0000256" key="1">
    <source>
        <dbReference type="ARBA" id="ARBA00004141"/>
    </source>
</evidence>
<accession>A0A668ATM1</accession>
<keyword evidence="14" id="KW-1185">Reference proteome</keyword>
<evidence type="ECO:0000256" key="9">
    <source>
        <dbReference type="ARBA" id="ARBA00023173"/>
    </source>
</evidence>
<keyword evidence="9" id="KW-0869">Chloride channel</keyword>
<dbReference type="Gene3D" id="1.10.3080.10">
    <property type="entry name" value="Clc chloride channel"/>
    <property type="match status" value="1"/>
</dbReference>
<dbReference type="InterPro" id="IPR001807">
    <property type="entry name" value="ClC"/>
</dbReference>
<keyword evidence="3 12" id="KW-0812">Transmembrane</keyword>
<dbReference type="SUPFAM" id="SSF54631">
    <property type="entry name" value="CBS-domain pair"/>
    <property type="match status" value="1"/>
</dbReference>
<keyword evidence="9" id="KW-0407">Ion channel</keyword>
<dbReference type="Ensembl" id="ENSMMDT00005053373.1">
    <property type="protein sequence ID" value="ENSMMDP00005052349.1"/>
    <property type="gene ID" value="ENSMMDG00005023623.1"/>
</dbReference>
<evidence type="ECO:0000256" key="6">
    <source>
        <dbReference type="ARBA" id="ARBA00023065"/>
    </source>
</evidence>
<feature type="region of interest" description="Disordered" evidence="11">
    <location>
        <begin position="1"/>
        <end position="24"/>
    </location>
</feature>
<dbReference type="GO" id="GO:0034707">
    <property type="term" value="C:chloride channel complex"/>
    <property type="evidence" value="ECO:0007669"/>
    <property type="project" value="UniProtKB-KW"/>
</dbReference>
<dbReference type="InParanoid" id="A0A668ATM1"/>
<dbReference type="GO" id="GO:0005886">
    <property type="term" value="C:plasma membrane"/>
    <property type="evidence" value="ECO:0007669"/>
    <property type="project" value="TreeGrafter"/>
</dbReference>
<dbReference type="SUPFAM" id="SSF81340">
    <property type="entry name" value="Clc chloride channel"/>
    <property type="match status" value="1"/>
</dbReference>
<evidence type="ECO:0000256" key="7">
    <source>
        <dbReference type="ARBA" id="ARBA00023122"/>
    </source>
</evidence>
<evidence type="ECO:0000256" key="4">
    <source>
        <dbReference type="ARBA" id="ARBA00022737"/>
    </source>
</evidence>
<evidence type="ECO:0000256" key="8">
    <source>
        <dbReference type="ARBA" id="ARBA00023136"/>
    </source>
</evidence>
<dbReference type="InterPro" id="IPR050970">
    <property type="entry name" value="Cl_channel_volt-gated"/>
</dbReference>
<feature type="transmembrane region" description="Helical" evidence="12">
    <location>
        <begin position="217"/>
        <end position="240"/>
    </location>
</feature>
<feature type="transmembrane region" description="Helical" evidence="12">
    <location>
        <begin position="161"/>
        <end position="179"/>
    </location>
</feature>
<organism evidence="13 14">
    <name type="scientific">Myripristis murdjan</name>
    <name type="common">pinecone soldierfish</name>
    <dbReference type="NCBI Taxonomy" id="586833"/>
    <lineage>
        <taxon>Eukaryota</taxon>
        <taxon>Metazoa</taxon>
        <taxon>Chordata</taxon>
        <taxon>Craniata</taxon>
        <taxon>Vertebrata</taxon>
        <taxon>Euteleostomi</taxon>
        <taxon>Actinopterygii</taxon>
        <taxon>Neopterygii</taxon>
        <taxon>Teleostei</taxon>
        <taxon>Neoteleostei</taxon>
        <taxon>Acanthomorphata</taxon>
        <taxon>Holocentriformes</taxon>
        <taxon>Holocentridae</taxon>
        <taxon>Myripristis</taxon>
    </lineage>
</organism>
<gene>
    <name evidence="13" type="primary">clcnk</name>
</gene>
<evidence type="ECO:0000256" key="3">
    <source>
        <dbReference type="ARBA" id="ARBA00022692"/>
    </source>
</evidence>
<evidence type="ECO:0000256" key="10">
    <source>
        <dbReference type="ARBA" id="ARBA00023214"/>
    </source>
</evidence>
<feature type="transmembrane region" description="Helical" evidence="12">
    <location>
        <begin position="252"/>
        <end position="273"/>
    </location>
</feature>
<dbReference type="PANTHER" id="PTHR45720:SF3">
    <property type="entry name" value="CHLORIDE CHANNEL PROTEIN CLC-KB"/>
    <property type="match status" value="1"/>
</dbReference>
<dbReference type="InterPro" id="IPR014743">
    <property type="entry name" value="Cl-channel_core"/>
</dbReference>
<dbReference type="GO" id="GO:0005247">
    <property type="term" value="F:voltage-gated chloride channel activity"/>
    <property type="evidence" value="ECO:0007669"/>
    <property type="project" value="TreeGrafter"/>
</dbReference>
<reference evidence="13" key="1">
    <citation type="submission" date="2019-06" db="EMBL/GenBank/DDBJ databases">
        <authorList>
            <consortium name="Wellcome Sanger Institute Data Sharing"/>
        </authorList>
    </citation>
    <scope>NUCLEOTIDE SEQUENCE [LARGE SCALE GENOMIC DNA]</scope>
</reference>